<dbReference type="Proteomes" id="UP000799754">
    <property type="component" value="Unassembled WGS sequence"/>
</dbReference>
<proteinExistence type="predicted"/>
<evidence type="ECO:0000313" key="1">
    <source>
        <dbReference type="EMBL" id="KAF2632647.1"/>
    </source>
</evidence>
<keyword evidence="2" id="KW-1185">Reference proteome</keyword>
<comment type="caution">
    <text evidence="1">The sequence shown here is derived from an EMBL/GenBank/DDBJ whole genome shotgun (WGS) entry which is preliminary data.</text>
</comment>
<dbReference type="EMBL" id="MU006702">
    <property type="protein sequence ID" value="KAF2632647.1"/>
    <property type="molecule type" value="Genomic_DNA"/>
</dbReference>
<protein>
    <submittedName>
        <fullName evidence="1">Cytochrome P450</fullName>
    </submittedName>
</protein>
<accession>A0ACB6SHS4</accession>
<reference evidence="1" key="1">
    <citation type="journal article" date="2020" name="Stud. Mycol.">
        <title>101 Dothideomycetes genomes: a test case for predicting lifestyles and emergence of pathogens.</title>
        <authorList>
            <person name="Haridas S."/>
            <person name="Albert R."/>
            <person name="Binder M."/>
            <person name="Bloem J."/>
            <person name="Labutti K."/>
            <person name="Salamov A."/>
            <person name="Andreopoulos B."/>
            <person name="Baker S."/>
            <person name="Barry K."/>
            <person name="Bills G."/>
            <person name="Bluhm B."/>
            <person name="Cannon C."/>
            <person name="Castanera R."/>
            <person name="Culley D."/>
            <person name="Daum C."/>
            <person name="Ezra D."/>
            <person name="Gonzalez J."/>
            <person name="Henrissat B."/>
            <person name="Kuo A."/>
            <person name="Liang C."/>
            <person name="Lipzen A."/>
            <person name="Lutzoni F."/>
            <person name="Magnuson J."/>
            <person name="Mondo S."/>
            <person name="Nolan M."/>
            <person name="Ohm R."/>
            <person name="Pangilinan J."/>
            <person name="Park H.-J."/>
            <person name="Ramirez L."/>
            <person name="Alfaro M."/>
            <person name="Sun H."/>
            <person name="Tritt A."/>
            <person name="Yoshinaga Y."/>
            <person name="Zwiers L.-H."/>
            <person name="Turgeon B."/>
            <person name="Goodwin S."/>
            <person name="Spatafora J."/>
            <person name="Crous P."/>
            <person name="Grigoriev I."/>
        </authorList>
    </citation>
    <scope>NUCLEOTIDE SEQUENCE</scope>
    <source>
        <strain evidence="1">CBS 525.71</strain>
    </source>
</reference>
<evidence type="ECO:0000313" key="2">
    <source>
        <dbReference type="Proteomes" id="UP000799754"/>
    </source>
</evidence>
<sequence length="782" mass="87590">MASRTFVRLLDEHASADRVFRMEEEATKITIDVIGKVICGYDFKCLTSGGQFMEWMRGALFWAFDHQSLNPFHRYSLLRPLVTRYYRMKMITYVGKILDERFAAGKSEASKALKKKTGIDLALELYAKDYNRQMGASATTMNAEFRKAAIDNLLVLLFAGHDTTSSTLCYCYKLLSEHPHTLTAARQELDEVFGVDVSAAQQLRENPFLINKLDYSLAVIKEVLRLWSPASTAKLGRNDFFIRDPISGELLPTDGINIWTPSFAMGRSKKIWGEDVDEFKPERFLPENVAKVPADAWRPFEKGPRNCIGQELTMIEIKTVLALTLREFDVQGAFDELASLSNDGTHWTKDKSFQKGPQEVFGDPIKTTAQNASIELGWHAPRKSWINDLGQVLNGTGTNGFAFNGSQLPAGTPYGTYNWCNMPHVRAQEYPKASDEYELQYVEVSTYWSVYTNEINPFAQTGFNGSCQFPQITRQGLDDSWQHGKDLYGVYHDLLGFLPNDLSDKVTYRVTNNQITSQVAGILINGMYAPEDDVSLRIQPTGVDSLEPQYSCPAASTRYSSYGVGSKASNWTAHLTAAKPLFNSLDSISGIASDSTDWHKSFDHYYDNLSARQCHAKPLPCNINDTSSCVTQEQANTVYRLGQYEYSFIYRDSPQSLQAAVGSYGVWLAELAQNIRDTVAGKSEVIYRHNVAHDGSVSRLLSILQVEQMVWVGMGAEVVFEVYTSKKDGGKKYLRVLWGGQVLKSSSPTLGKIDMLDLDVFLAYVDGLVGERAQKVVEFCAS</sequence>
<organism evidence="1 2">
    <name type="scientific">Macroventuria anomochaeta</name>
    <dbReference type="NCBI Taxonomy" id="301207"/>
    <lineage>
        <taxon>Eukaryota</taxon>
        <taxon>Fungi</taxon>
        <taxon>Dikarya</taxon>
        <taxon>Ascomycota</taxon>
        <taxon>Pezizomycotina</taxon>
        <taxon>Dothideomycetes</taxon>
        <taxon>Pleosporomycetidae</taxon>
        <taxon>Pleosporales</taxon>
        <taxon>Pleosporineae</taxon>
        <taxon>Didymellaceae</taxon>
        <taxon>Macroventuria</taxon>
    </lineage>
</organism>
<name>A0ACB6SHS4_9PLEO</name>
<gene>
    <name evidence="1" type="ORF">BU25DRAFT_436411</name>
</gene>